<dbReference type="EMBL" id="JAAVMB010000012">
    <property type="protein sequence ID" value="NKC68466.1"/>
    <property type="molecule type" value="Genomic_DNA"/>
</dbReference>
<dbReference type="AlphaFoldDB" id="A0A7X6I3H1"/>
<evidence type="ECO:0000313" key="2">
    <source>
        <dbReference type="Proteomes" id="UP000521358"/>
    </source>
</evidence>
<gene>
    <name evidence="1" type="ORF">HED35_10235</name>
</gene>
<proteinExistence type="predicted"/>
<evidence type="ECO:0000313" key="1">
    <source>
        <dbReference type="EMBL" id="NKC68466.1"/>
    </source>
</evidence>
<name>A0A7X6I3H1_9ENTE</name>
<accession>A0A7X6I3H1</accession>
<reference evidence="1 2" key="1">
    <citation type="submission" date="2020-03" db="EMBL/GenBank/DDBJ databases">
        <title>Bacterial samples isolated from urine from healthy bovine heifers (Gyr breed).</title>
        <authorList>
            <person name="Giannattasio-Ferraz S."/>
            <person name="Maskeri L."/>
            <person name="Penido A."/>
            <person name="Barbosa-Stancioli E.F."/>
            <person name="Putonti C."/>
        </authorList>
    </citation>
    <scope>NUCLEOTIDE SEQUENCE [LARGE SCALE GENOMIC DNA]</scope>
    <source>
        <strain evidence="1 2">UFMG-H7</strain>
    </source>
</reference>
<dbReference type="RefSeq" id="WP_167807655.1">
    <property type="nucleotide sequence ID" value="NZ_JAAVMB010000012.1"/>
</dbReference>
<sequence>MEKDILYFKSDLKNYIDRNTGLTPVESFFLNILENIAEEILLLEENSDDYMSVNQYSFSLEKDPKIIKVNATNYENEDYRSLIPPSEPQDNDFLGGNLKKLIT</sequence>
<organism evidence="1 2">
    <name type="scientific">Vagococcus fluvialis</name>
    <dbReference type="NCBI Taxonomy" id="2738"/>
    <lineage>
        <taxon>Bacteria</taxon>
        <taxon>Bacillati</taxon>
        <taxon>Bacillota</taxon>
        <taxon>Bacilli</taxon>
        <taxon>Lactobacillales</taxon>
        <taxon>Enterococcaceae</taxon>
        <taxon>Vagococcus</taxon>
    </lineage>
</organism>
<comment type="caution">
    <text evidence="1">The sequence shown here is derived from an EMBL/GenBank/DDBJ whole genome shotgun (WGS) entry which is preliminary data.</text>
</comment>
<protein>
    <submittedName>
        <fullName evidence="1">Uncharacterized protein</fullName>
    </submittedName>
</protein>
<dbReference type="Proteomes" id="UP000521358">
    <property type="component" value="Unassembled WGS sequence"/>
</dbReference>